<proteinExistence type="inferred from homology"/>
<dbReference type="Gene3D" id="3.40.50.970">
    <property type="match status" value="2"/>
</dbReference>
<evidence type="ECO:0000313" key="7">
    <source>
        <dbReference type="EMBL" id="WAW09781.1"/>
    </source>
</evidence>
<dbReference type="InterPro" id="IPR029035">
    <property type="entry name" value="DHS-like_NAD/FAD-binding_dom"/>
</dbReference>
<dbReference type="RefSeq" id="WP_269308784.1">
    <property type="nucleotide sequence ID" value="NZ_CP098242.1"/>
</dbReference>
<feature type="domain" description="Thiamine pyrophosphate enzyme N-terminal TPP-binding" evidence="6">
    <location>
        <begin position="10"/>
        <end position="120"/>
    </location>
</feature>
<evidence type="ECO:0000313" key="8">
    <source>
        <dbReference type="Proteomes" id="UP001156215"/>
    </source>
</evidence>
<protein>
    <submittedName>
        <fullName evidence="7">Pyruvate oxidase</fullName>
        <ecNumber evidence="7">1.2.3.3</ecNumber>
    </submittedName>
</protein>
<comment type="similarity">
    <text evidence="1 3">Belongs to the TPP enzyme family.</text>
</comment>
<dbReference type="SUPFAM" id="SSF52518">
    <property type="entry name" value="Thiamin diphosphate-binding fold (THDP-binding)"/>
    <property type="match status" value="2"/>
</dbReference>
<sequence length="575" mass="62757">MGASIKSGLAMVSVLESWGVDHIYGLPGGSINSFVAALYERRNHIRFIQVRHEETGALAASADAKLTGKIGVCFGSAGPGATHLFNGLYDASMDHVPVLAIIGQVASSAMNYDSFQELNENPMFADVSVYNRTVMTPESLPHVVDEAIRRAYEYKGVAVVTVPVDFALVDIPDVPVSTAANHRSGVLMPDAADVDAAILLMAQAQRPVLYVGQGARGGAEEIMALSEYYAMPVVLSVLAKGIVPDDYKNFLGMAARVATKPANEALAMADLIVFIGSDFPFARAFFSPAARFIQVDIDSSKLGRRHHADVAILGDARETMRQMVAKGKRKEAGKWLEANRLNREGWDVWLKGFKDSDAVPMRVEPVFHEINRIAEPDAVFVTDVGNSTIHAVRLLEMNAAGQQFTTSGWFATMGYGIPGGIAARLSYPHRQVFTLNGDGAFAMSMQDIITQVRYNLPVINIVFSNDSLGFIEAEQEDSRQEYYGVDLTPVDFAKAAEAMGAVGFTVTKPEQLEKVFTEASRSEKPVVIDVKVDNKRPFPAESFVLDGEKYSKAEIDAFKKRYEVRNMPVLRELLG</sequence>
<dbReference type="InterPro" id="IPR029061">
    <property type="entry name" value="THDP-binding"/>
</dbReference>
<evidence type="ECO:0000256" key="2">
    <source>
        <dbReference type="ARBA" id="ARBA00023052"/>
    </source>
</evidence>
<evidence type="ECO:0000256" key="1">
    <source>
        <dbReference type="ARBA" id="ARBA00007812"/>
    </source>
</evidence>
<dbReference type="InterPro" id="IPR047211">
    <property type="entry name" value="POXB-like"/>
</dbReference>
<dbReference type="PANTHER" id="PTHR42981:SF2">
    <property type="entry name" value="PYRUVATE DEHYDROGENASE [UBIQUINONE]"/>
    <property type="match status" value="1"/>
</dbReference>
<gene>
    <name evidence="7" type="primary">spxB</name>
    <name evidence="7" type="ORF">NB640_11225</name>
</gene>
<dbReference type="Gene3D" id="3.40.50.1220">
    <property type="entry name" value="TPP-binding domain"/>
    <property type="match status" value="1"/>
</dbReference>
<dbReference type="KEGG" id="ovb:NB640_11225"/>
<evidence type="ECO:0000259" key="5">
    <source>
        <dbReference type="Pfam" id="PF02775"/>
    </source>
</evidence>
<dbReference type="CDD" id="cd02014">
    <property type="entry name" value="TPP_POX"/>
    <property type="match status" value="1"/>
</dbReference>
<reference evidence="7" key="1">
    <citation type="journal article" date="2022" name="Front. Microbiol.">
        <title>New perspectives on an old grouping: The genomic and phenotypic variability of Oxalobacter formigenes and the implications for calcium oxalate stone prevention.</title>
        <authorList>
            <person name="Chmiel J.A."/>
            <person name="Carr C."/>
            <person name="Stuivenberg G.A."/>
            <person name="Venema R."/>
            <person name="Chanyi R.M."/>
            <person name="Al K.F."/>
            <person name="Giguere D."/>
            <person name="Say H."/>
            <person name="Akouris P.P."/>
            <person name="Dominguez Romero S.A."/>
            <person name="Kwong A."/>
            <person name="Tai V."/>
            <person name="Koval S.F."/>
            <person name="Razvi H."/>
            <person name="Bjazevic J."/>
            <person name="Burton J.P."/>
        </authorList>
    </citation>
    <scope>NUCLEOTIDE SEQUENCE</scope>
    <source>
        <strain evidence="7">WoOx3</strain>
    </source>
</reference>
<feature type="domain" description="Thiamine pyrophosphate enzyme central" evidence="4">
    <location>
        <begin position="194"/>
        <end position="322"/>
    </location>
</feature>
<dbReference type="InterPro" id="IPR047212">
    <property type="entry name" value="TPP_POXB-like"/>
</dbReference>
<dbReference type="SUPFAM" id="SSF52467">
    <property type="entry name" value="DHS-like NAD/FAD-binding domain"/>
    <property type="match status" value="1"/>
</dbReference>
<dbReference type="PROSITE" id="PS00187">
    <property type="entry name" value="TPP_ENZYMES"/>
    <property type="match status" value="1"/>
</dbReference>
<accession>A0A9E9P457</accession>
<name>A0A9E9P457_9BURK</name>
<dbReference type="Proteomes" id="UP001156215">
    <property type="component" value="Chromosome"/>
</dbReference>
<dbReference type="InterPro" id="IPR011766">
    <property type="entry name" value="TPP_enzyme_TPP-bd"/>
</dbReference>
<evidence type="ECO:0000259" key="6">
    <source>
        <dbReference type="Pfam" id="PF02776"/>
    </source>
</evidence>
<evidence type="ECO:0000256" key="3">
    <source>
        <dbReference type="RuleBase" id="RU362132"/>
    </source>
</evidence>
<dbReference type="GO" id="GO:0047112">
    <property type="term" value="F:pyruvate oxidase activity"/>
    <property type="evidence" value="ECO:0007669"/>
    <property type="project" value="UniProtKB-EC"/>
</dbReference>
<dbReference type="CDD" id="cd07039">
    <property type="entry name" value="TPP_PYR_POX"/>
    <property type="match status" value="1"/>
</dbReference>
<dbReference type="InterPro" id="IPR012000">
    <property type="entry name" value="Thiamin_PyroP_enz_cen_dom"/>
</dbReference>
<dbReference type="GO" id="GO:0030976">
    <property type="term" value="F:thiamine pyrophosphate binding"/>
    <property type="evidence" value="ECO:0007669"/>
    <property type="project" value="InterPro"/>
</dbReference>
<dbReference type="GO" id="GO:0000287">
    <property type="term" value="F:magnesium ion binding"/>
    <property type="evidence" value="ECO:0007669"/>
    <property type="project" value="InterPro"/>
</dbReference>
<dbReference type="EC" id="1.2.3.3" evidence="7"/>
<keyword evidence="7" id="KW-0670">Pyruvate</keyword>
<evidence type="ECO:0000259" key="4">
    <source>
        <dbReference type="Pfam" id="PF00205"/>
    </source>
</evidence>
<dbReference type="PANTHER" id="PTHR42981">
    <property type="entry name" value="PYRUVATE DEHYDROGENASE [UBIQUINONE]"/>
    <property type="match status" value="1"/>
</dbReference>
<dbReference type="GO" id="GO:0019752">
    <property type="term" value="P:carboxylic acid metabolic process"/>
    <property type="evidence" value="ECO:0007669"/>
    <property type="project" value="UniProtKB-ARBA"/>
</dbReference>
<dbReference type="NCBIfam" id="TIGR02720">
    <property type="entry name" value="pyruv_oxi_spxB"/>
    <property type="match status" value="1"/>
</dbReference>
<dbReference type="Pfam" id="PF02776">
    <property type="entry name" value="TPP_enzyme_N"/>
    <property type="match status" value="1"/>
</dbReference>
<dbReference type="InterPro" id="IPR012001">
    <property type="entry name" value="Thiamin_PyroP_enz_TPP-bd_dom"/>
</dbReference>
<dbReference type="EMBL" id="CP098242">
    <property type="protein sequence ID" value="WAW09781.1"/>
    <property type="molecule type" value="Genomic_DNA"/>
</dbReference>
<dbReference type="AlphaFoldDB" id="A0A9E9P457"/>
<feature type="domain" description="Thiamine pyrophosphate enzyme TPP-binding" evidence="5">
    <location>
        <begin position="383"/>
        <end position="530"/>
    </location>
</feature>
<dbReference type="InterPro" id="IPR047210">
    <property type="entry name" value="TPP_PYR_POXB-like"/>
</dbReference>
<dbReference type="Pfam" id="PF00205">
    <property type="entry name" value="TPP_enzyme_M"/>
    <property type="match status" value="1"/>
</dbReference>
<dbReference type="Pfam" id="PF02775">
    <property type="entry name" value="TPP_enzyme_C"/>
    <property type="match status" value="1"/>
</dbReference>
<organism evidence="7 8">
    <name type="scientific">Oxalobacter vibrioformis</name>
    <dbReference type="NCBI Taxonomy" id="933080"/>
    <lineage>
        <taxon>Bacteria</taxon>
        <taxon>Pseudomonadati</taxon>
        <taxon>Pseudomonadota</taxon>
        <taxon>Betaproteobacteria</taxon>
        <taxon>Burkholderiales</taxon>
        <taxon>Oxalobacteraceae</taxon>
        <taxon>Oxalobacter</taxon>
    </lineage>
</organism>
<dbReference type="InterPro" id="IPR000399">
    <property type="entry name" value="TPP-bd_CS"/>
</dbReference>
<keyword evidence="7" id="KW-0560">Oxidoreductase</keyword>
<keyword evidence="2 3" id="KW-0786">Thiamine pyrophosphate</keyword>
<keyword evidence="8" id="KW-1185">Reference proteome</keyword>
<dbReference type="Gene3D" id="1.10.10.940">
    <property type="match status" value="1"/>
</dbReference>
<dbReference type="InterPro" id="IPR014092">
    <property type="entry name" value="Pyruvate_oxidase"/>
</dbReference>